<dbReference type="AlphaFoldDB" id="A0A2S2PK43"/>
<feature type="transmembrane region" description="Helical" evidence="1">
    <location>
        <begin position="27"/>
        <end position="49"/>
    </location>
</feature>
<name>A0A2S2PK43_SCHGA</name>
<accession>A0A2S2PK43</accession>
<keyword evidence="1" id="KW-0812">Transmembrane</keyword>
<evidence type="ECO:0000256" key="1">
    <source>
        <dbReference type="SAM" id="Phobius"/>
    </source>
</evidence>
<sequence length="106" mass="12353">MDIAQGVRRQLTIITLKYMAEYYEFQYCALVFSVSLCYFMLRILFIVLFDKTPTFGQTTTRVWKKFFGTKATTTVNIDDHVSLRGFIIIIIIVILIFTTFETTIAL</sequence>
<reference evidence="2" key="1">
    <citation type="submission" date="2018-04" db="EMBL/GenBank/DDBJ databases">
        <title>Transcriptome of Schizaphis graminum biotype I.</title>
        <authorList>
            <person name="Scully E.D."/>
            <person name="Geib S.M."/>
            <person name="Palmer N.A."/>
            <person name="Koch K."/>
            <person name="Bradshaw J."/>
            <person name="Heng-Moss T."/>
            <person name="Sarath G."/>
        </authorList>
    </citation>
    <scope>NUCLEOTIDE SEQUENCE</scope>
</reference>
<evidence type="ECO:0000313" key="2">
    <source>
        <dbReference type="EMBL" id="MBY29775.1"/>
    </source>
</evidence>
<organism evidence="2">
    <name type="scientific">Schizaphis graminum</name>
    <name type="common">Green bug aphid</name>
    <dbReference type="NCBI Taxonomy" id="13262"/>
    <lineage>
        <taxon>Eukaryota</taxon>
        <taxon>Metazoa</taxon>
        <taxon>Ecdysozoa</taxon>
        <taxon>Arthropoda</taxon>
        <taxon>Hexapoda</taxon>
        <taxon>Insecta</taxon>
        <taxon>Pterygota</taxon>
        <taxon>Neoptera</taxon>
        <taxon>Paraneoptera</taxon>
        <taxon>Hemiptera</taxon>
        <taxon>Sternorrhyncha</taxon>
        <taxon>Aphidomorpha</taxon>
        <taxon>Aphidoidea</taxon>
        <taxon>Aphididae</taxon>
        <taxon>Aphidini</taxon>
        <taxon>Schizaphis</taxon>
    </lineage>
</organism>
<keyword evidence="1" id="KW-1133">Transmembrane helix</keyword>
<proteinExistence type="predicted"/>
<gene>
    <name evidence="2" type="ORF">g.7415</name>
</gene>
<keyword evidence="1" id="KW-0472">Membrane</keyword>
<feature type="transmembrane region" description="Helical" evidence="1">
    <location>
        <begin position="81"/>
        <end position="100"/>
    </location>
</feature>
<protein>
    <submittedName>
        <fullName evidence="2">Uncharacterized protein</fullName>
    </submittedName>
</protein>
<dbReference type="EMBL" id="GGMR01017156">
    <property type="protein sequence ID" value="MBY29775.1"/>
    <property type="molecule type" value="Transcribed_RNA"/>
</dbReference>